<keyword evidence="2" id="KW-1185">Reference proteome</keyword>
<dbReference type="EMBL" id="RCHU02000011">
    <property type="protein sequence ID" value="KAL3576831.1"/>
    <property type="molecule type" value="Genomic_DNA"/>
</dbReference>
<evidence type="ECO:0000313" key="2">
    <source>
        <dbReference type="Proteomes" id="UP000309997"/>
    </source>
</evidence>
<reference evidence="1 2" key="1">
    <citation type="journal article" date="2024" name="Plant Biotechnol. J.">
        <title>Genome and CRISPR/Cas9 system of a widespread forest tree (Populus alba) in the world.</title>
        <authorList>
            <person name="Liu Y.J."/>
            <person name="Jiang P.F."/>
            <person name="Han X.M."/>
            <person name="Li X.Y."/>
            <person name="Wang H.M."/>
            <person name="Wang Y.J."/>
            <person name="Wang X.X."/>
            <person name="Zeng Q.Y."/>
        </authorList>
    </citation>
    <scope>NUCLEOTIDE SEQUENCE [LARGE SCALE GENOMIC DNA]</scope>
    <source>
        <strain evidence="2">cv. PAL-ZL1</strain>
    </source>
</reference>
<name>A0ACC4BEZ3_POPAL</name>
<gene>
    <name evidence="1" type="ORF">D5086_022114</name>
</gene>
<evidence type="ECO:0000313" key="1">
    <source>
        <dbReference type="EMBL" id="KAL3576831.1"/>
    </source>
</evidence>
<protein>
    <submittedName>
        <fullName evidence="1">Uncharacterized protein</fullName>
    </submittedName>
</protein>
<proteinExistence type="predicted"/>
<comment type="caution">
    <text evidence="1">The sequence shown here is derived from an EMBL/GenBank/DDBJ whole genome shotgun (WGS) entry which is preliminary data.</text>
</comment>
<organism evidence="1 2">
    <name type="scientific">Populus alba</name>
    <name type="common">White poplar</name>
    <dbReference type="NCBI Taxonomy" id="43335"/>
    <lineage>
        <taxon>Eukaryota</taxon>
        <taxon>Viridiplantae</taxon>
        <taxon>Streptophyta</taxon>
        <taxon>Embryophyta</taxon>
        <taxon>Tracheophyta</taxon>
        <taxon>Spermatophyta</taxon>
        <taxon>Magnoliopsida</taxon>
        <taxon>eudicotyledons</taxon>
        <taxon>Gunneridae</taxon>
        <taxon>Pentapetalae</taxon>
        <taxon>rosids</taxon>
        <taxon>fabids</taxon>
        <taxon>Malpighiales</taxon>
        <taxon>Salicaceae</taxon>
        <taxon>Saliceae</taxon>
        <taxon>Populus</taxon>
    </lineage>
</organism>
<sequence length="103" mass="11072">MSPPPLSKPKAEVSIPLAPVRSSTKTTALPPPDHRQINQHRHSHPTASAATSIASDISFPKNGALLSPREYKSSDQEALCLVTEKAREKKMALNTEMGLCKGS</sequence>
<dbReference type="Proteomes" id="UP000309997">
    <property type="component" value="Unassembled WGS sequence"/>
</dbReference>
<accession>A0ACC4BEZ3</accession>